<evidence type="ECO:0000256" key="3">
    <source>
        <dbReference type="ARBA" id="ARBA00011048"/>
    </source>
</evidence>
<dbReference type="Pfam" id="PF00724">
    <property type="entry name" value="Oxidored_FMN"/>
    <property type="match status" value="1"/>
</dbReference>
<name>A0A173TD09_9FIRM</name>
<keyword evidence="4" id="KW-0285">Flavoprotein</keyword>
<dbReference type="RefSeq" id="WP_022170128.1">
    <property type="nucleotide sequence ID" value="NZ_BLYK01000076.1"/>
</dbReference>
<protein>
    <submittedName>
        <fullName evidence="12">NADH oxidase</fullName>
        <ecNumber evidence="12">1.-.-.-</ecNumber>
    </submittedName>
</protein>
<dbReference type="EC" id="1.-.-.-" evidence="12"/>
<dbReference type="GO" id="GO:0016491">
    <property type="term" value="F:oxidoreductase activity"/>
    <property type="evidence" value="ECO:0007669"/>
    <property type="project" value="UniProtKB-KW"/>
</dbReference>
<dbReference type="GO" id="GO:0010181">
    <property type="term" value="F:FMN binding"/>
    <property type="evidence" value="ECO:0007669"/>
    <property type="project" value="InterPro"/>
</dbReference>
<dbReference type="SUPFAM" id="SSF51395">
    <property type="entry name" value="FMN-linked oxidoreductases"/>
    <property type="match status" value="1"/>
</dbReference>
<evidence type="ECO:0000313" key="13">
    <source>
        <dbReference type="EMBL" id="CUO61924.1"/>
    </source>
</evidence>
<proteinExistence type="inferred from homology"/>
<dbReference type="PANTHER" id="PTHR42917">
    <property type="entry name" value="2,4-DIENOYL-COA REDUCTASE"/>
    <property type="match status" value="1"/>
</dbReference>
<dbReference type="GO" id="GO:0051536">
    <property type="term" value="F:iron-sulfur cluster binding"/>
    <property type="evidence" value="ECO:0007669"/>
    <property type="project" value="UniProtKB-KW"/>
</dbReference>
<evidence type="ECO:0000256" key="9">
    <source>
        <dbReference type="ARBA" id="ARBA00023014"/>
    </source>
</evidence>
<dbReference type="InterPro" id="IPR051793">
    <property type="entry name" value="NADH:flavin_oxidoreductase"/>
</dbReference>
<dbReference type="Pfam" id="PF07992">
    <property type="entry name" value="Pyr_redox_2"/>
    <property type="match status" value="1"/>
</dbReference>
<comment type="cofactor">
    <cofactor evidence="2">
        <name>[4Fe-4S] cluster</name>
        <dbReference type="ChEBI" id="CHEBI:49883"/>
    </cofactor>
</comment>
<evidence type="ECO:0000256" key="7">
    <source>
        <dbReference type="ARBA" id="ARBA00023002"/>
    </source>
</evidence>
<evidence type="ECO:0000313" key="14">
    <source>
        <dbReference type="Proteomes" id="UP000095390"/>
    </source>
</evidence>
<dbReference type="AlphaFoldDB" id="A0A173TD09"/>
<dbReference type="SUPFAM" id="SSF51971">
    <property type="entry name" value="Nucleotide-binding domain"/>
    <property type="match status" value="1"/>
</dbReference>
<dbReference type="InterPro" id="IPR036188">
    <property type="entry name" value="FAD/NAD-bd_sf"/>
</dbReference>
<dbReference type="EMBL" id="CYYC01000017">
    <property type="protein sequence ID" value="CUN00029.1"/>
    <property type="molecule type" value="Genomic_DNA"/>
</dbReference>
<dbReference type="Gene3D" id="3.50.50.60">
    <property type="entry name" value="FAD/NAD(P)-binding domain"/>
    <property type="match status" value="1"/>
</dbReference>
<dbReference type="InterPro" id="IPR013785">
    <property type="entry name" value="Aldolase_TIM"/>
</dbReference>
<evidence type="ECO:0000313" key="12">
    <source>
        <dbReference type="EMBL" id="CUN00029.1"/>
    </source>
</evidence>
<comment type="similarity">
    <text evidence="3">In the N-terminal section; belongs to the NADH:flavin oxidoreductase/NADH oxidase family.</text>
</comment>
<evidence type="ECO:0000313" key="15">
    <source>
        <dbReference type="Proteomes" id="UP000095679"/>
    </source>
</evidence>
<keyword evidence="9" id="KW-0411">Iron-sulfur</keyword>
<keyword evidence="7 12" id="KW-0560">Oxidoreductase</keyword>
<dbReference type="OrthoDB" id="9772736at2"/>
<organism evidence="12 14">
    <name type="scientific">Anaerobutyricum hallii</name>
    <dbReference type="NCBI Taxonomy" id="39488"/>
    <lineage>
        <taxon>Bacteria</taxon>
        <taxon>Bacillati</taxon>
        <taxon>Bacillota</taxon>
        <taxon>Clostridia</taxon>
        <taxon>Lachnospirales</taxon>
        <taxon>Lachnospiraceae</taxon>
        <taxon>Anaerobutyricum</taxon>
    </lineage>
</organism>
<evidence type="ECO:0000259" key="11">
    <source>
        <dbReference type="Pfam" id="PF07992"/>
    </source>
</evidence>
<dbReference type="PANTHER" id="PTHR42917:SF2">
    <property type="entry name" value="2,4-DIENOYL-COA REDUCTASE [(2E)-ENOYL-COA-PRODUCING]"/>
    <property type="match status" value="1"/>
</dbReference>
<dbReference type="Proteomes" id="UP000095679">
    <property type="component" value="Unassembled WGS sequence"/>
</dbReference>
<dbReference type="Gene3D" id="3.20.20.70">
    <property type="entry name" value="Aldolase class I"/>
    <property type="match status" value="1"/>
</dbReference>
<keyword evidence="5" id="KW-0288">FMN</keyword>
<dbReference type="Gene3D" id="3.40.50.720">
    <property type="entry name" value="NAD(P)-binding Rossmann-like Domain"/>
    <property type="match status" value="1"/>
</dbReference>
<accession>A0A173TD09</accession>
<dbReference type="InterPro" id="IPR023753">
    <property type="entry name" value="FAD/NAD-binding_dom"/>
</dbReference>
<feature type="domain" description="FAD/NAD(P)-binding" evidence="11">
    <location>
        <begin position="381"/>
        <end position="645"/>
    </location>
</feature>
<dbReference type="GO" id="GO:0046872">
    <property type="term" value="F:metal ion binding"/>
    <property type="evidence" value="ECO:0007669"/>
    <property type="project" value="UniProtKB-KW"/>
</dbReference>
<sequence length="656" mass="70662">MKFEKMFSPIQIGPMEVKNRFVVPPMGNNFANTDGTMSDQSVAYYGARAKGGFGLITLEATVVHKGAKGGPRKPCLYDDSAIPSFKKVIDACHAEGAKVSIQLQNAGPEGNAKNAGAPIQAATAVTSADGRDIPEAVTTEQVYELARGYGEAARRAMEAGADAVEIHMAHGYLVNSFMSPRTNKRVDEFGGSFENRMRFSTLIIDEVKKATQGKIAVLARINSTEDMFGGLDNHDMCAIATYLESCGLDALHVSRAVHLKDEYMWAPTGIHGGFSAEYVANIKKCVSIPVITVGRYTEPQFAEVMVRTGNADLVAFGRQSLADPAMPKKAFEDRLEDMTPCIACLQGCVANMYAGKPICCLTNPVLGRESEGMKEAETKKKIYVIGGGPAGMCAAFTAARRGHDVTLFEASDVLGGNMRLAAYPPGKGDITNMIRSYITKCEKSGVKIVLNTEVTADLIKKDAPDAVIVATGSETLVLPFIKGITAPEIVHGGDCLSGKRPVGHKVLVVGGGMVGAETAEFLAEKGHDVSIIEMRDAIGPDVIHEHRVFLMEGLKEYDVHQYVDAAVSEIYPDGVSYKNAADKSDDTVYELRGFDTVVLSMGYVSKYTHREGQEVVYDFVDELKAICPEVHVVGDAIRARRALDATKEAYDVALNI</sequence>
<evidence type="ECO:0000256" key="6">
    <source>
        <dbReference type="ARBA" id="ARBA00022723"/>
    </source>
</evidence>
<dbReference type="CDD" id="cd02803">
    <property type="entry name" value="OYE_like_FMN_family"/>
    <property type="match status" value="1"/>
</dbReference>
<dbReference type="PRINTS" id="PR00368">
    <property type="entry name" value="FADPNR"/>
</dbReference>
<reference evidence="14 15" key="1">
    <citation type="submission" date="2015-09" db="EMBL/GenBank/DDBJ databases">
        <authorList>
            <consortium name="Pathogen Informatics"/>
        </authorList>
    </citation>
    <scope>NUCLEOTIDE SEQUENCE [LARGE SCALE GENOMIC DNA]</scope>
    <source>
        <strain evidence="13 15">2789STDY5834835</strain>
        <strain evidence="12 14">2789STDY5834966</strain>
    </source>
</reference>
<evidence type="ECO:0000259" key="10">
    <source>
        <dbReference type="Pfam" id="PF00724"/>
    </source>
</evidence>
<dbReference type="PRINTS" id="PR00469">
    <property type="entry name" value="PNDRDTASEII"/>
</dbReference>
<dbReference type="Proteomes" id="UP000095390">
    <property type="component" value="Unassembled WGS sequence"/>
</dbReference>
<dbReference type="EMBL" id="CYZL01000018">
    <property type="protein sequence ID" value="CUO61924.1"/>
    <property type="molecule type" value="Genomic_DNA"/>
</dbReference>
<gene>
    <name evidence="13" type="ORF">ERS852450_02100</name>
    <name evidence="12" type="ORF">ERS852578_01566</name>
</gene>
<comment type="cofactor">
    <cofactor evidence="1">
        <name>FMN</name>
        <dbReference type="ChEBI" id="CHEBI:58210"/>
    </cofactor>
</comment>
<keyword evidence="6" id="KW-0479">Metal-binding</keyword>
<evidence type="ECO:0000256" key="1">
    <source>
        <dbReference type="ARBA" id="ARBA00001917"/>
    </source>
</evidence>
<feature type="domain" description="NADH:flavin oxidoreductase/NADH oxidase N-terminal" evidence="10">
    <location>
        <begin position="5"/>
        <end position="334"/>
    </location>
</feature>
<evidence type="ECO:0000256" key="4">
    <source>
        <dbReference type="ARBA" id="ARBA00022630"/>
    </source>
</evidence>
<dbReference type="InterPro" id="IPR001155">
    <property type="entry name" value="OxRdtase_FMN_N"/>
</dbReference>
<evidence type="ECO:0000256" key="8">
    <source>
        <dbReference type="ARBA" id="ARBA00023004"/>
    </source>
</evidence>
<keyword evidence="8" id="KW-0408">Iron</keyword>
<evidence type="ECO:0000256" key="5">
    <source>
        <dbReference type="ARBA" id="ARBA00022643"/>
    </source>
</evidence>
<evidence type="ECO:0000256" key="2">
    <source>
        <dbReference type="ARBA" id="ARBA00001966"/>
    </source>
</evidence>